<dbReference type="PANTHER" id="PTHR10010">
    <property type="entry name" value="SOLUTE CARRIER FAMILY 34 SODIUM PHOSPHATE , MEMBER 2-RELATED"/>
    <property type="match status" value="1"/>
</dbReference>
<keyword evidence="5 6" id="KW-0472">Membrane</keyword>
<feature type="transmembrane region" description="Helical" evidence="6">
    <location>
        <begin position="214"/>
        <end position="236"/>
    </location>
</feature>
<dbReference type="InterPro" id="IPR038078">
    <property type="entry name" value="PhoU-like_sf"/>
</dbReference>
<dbReference type="AlphaFoldDB" id="A0A847VDD6"/>
<keyword evidence="3 6" id="KW-0812">Transmembrane</keyword>
<feature type="transmembrane region" description="Helical" evidence="6">
    <location>
        <begin position="281"/>
        <end position="299"/>
    </location>
</feature>
<evidence type="ECO:0000256" key="5">
    <source>
        <dbReference type="ARBA" id="ARBA00023136"/>
    </source>
</evidence>
<evidence type="ECO:0000256" key="6">
    <source>
        <dbReference type="SAM" id="Phobius"/>
    </source>
</evidence>
<dbReference type="Pfam" id="PF02690">
    <property type="entry name" value="Na_Pi_cotrans"/>
    <property type="match status" value="2"/>
</dbReference>
<organism evidence="7 8">
    <name type="scientific">Candidatus Dojkabacteria bacterium</name>
    <dbReference type="NCBI Taxonomy" id="2099670"/>
    <lineage>
        <taxon>Bacteria</taxon>
        <taxon>Candidatus Dojkabacteria</taxon>
    </lineage>
</organism>
<keyword evidence="2" id="KW-1003">Cell membrane</keyword>
<reference evidence="7 8" key="1">
    <citation type="journal article" date="2020" name="Biotechnol. Biofuels">
        <title>New insights from the biogas microbiome by comprehensive genome-resolved metagenomics of nearly 1600 species originating from multiple anaerobic digesters.</title>
        <authorList>
            <person name="Campanaro S."/>
            <person name="Treu L."/>
            <person name="Rodriguez-R L.M."/>
            <person name="Kovalovszki A."/>
            <person name="Ziels R.M."/>
            <person name="Maus I."/>
            <person name="Zhu X."/>
            <person name="Kougias P.G."/>
            <person name="Basile A."/>
            <person name="Luo G."/>
            <person name="Schluter A."/>
            <person name="Konstantinidis K.T."/>
            <person name="Angelidaki I."/>
        </authorList>
    </citation>
    <scope>NUCLEOTIDE SEQUENCE [LARGE SCALE GENOMIC DNA]</scope>
    <source>
        <strain evidence="7">AS19jrsBPTG_9</strain>
    </source>
</reference>
<evidence type="ECO:0000256" key="3">
    <source>
        <dbReference type="ARBA" id="ARBA00022692"/>
    </source>
</evidence>
<feature type="transmembrane region" description="Helical" evidence="6">
    <location>
        <begin position="57"/>
        <end position="85"/>
    </location>
</feature>
<proteinExistence type="predicted"/>
<dbReference type="GO" id="GO:0044341">
    <property type="term" value="P:sodium-dependent phosphate transport"/>
    <property type="evidence" value="ECO:0007669"/>
    <property type="project" value="InterPro"/>
</dbReference>
<feature type="transmembrane region" description="Helical" evidence="6">
    <location>
        <begin position="189"/>
        <end position="208"/>
    </location>
</feature>
<keyword evidence="4 6" id="KW-1133">Transmembrane helix</keyword>
<name>A0A847VDD6_9BACT</name>
<sequence>MDILKSEYLQIALAFSSALILFLYATKTLGKEFQELASTKFRNIIVKLVRNKYSGTLFGTVLTALIQSSTAVSVITIMLVNMGIIPFYNSLGIILGSNIGTTITALLVLVDSTILAPSLMIIGLLLGIIGKKMKIISKPVFHIGFLLFSLSLLSSTIEPLKSSPVVISLFANISSPLVAYLVSALFTAIIHSSSVTTGIIVVLAQSGLVPIEVAIPMILGANLGTTFTSLIISAKLNLFAKRVAMADFLFNFFGTTVFMLLLSPFLSTIQSLSLDPGTQTALAHLLFNFITALFFFLFLSSFEKLIGYIVKGEEEEILLKTKHLKNNFKGKPKKRINNIKMEISYSIEITIKLYQKALVLYHSPTSNLEMEIAKYETLNDYLDSEITKAIVELSKNKLSPKNAYSTISLIKISNTIEELGDIGKDLSEVFLRMHKLGISRSEVDIKKLTAIHNKLIELFQSIQKNIINTSEKRLLLIKEKEEEISSMIREQFSKHVLRLQQEEKYNGTIFVDAISTIESAVFELRSIRKIMYKQIKEYGN</sequence>
<dbReference type="Proteomes" id="UP000564033">
    <property type="component" value="Unassembled WGS sequence"/>
</dbReference>
<dbReference type="PANTHER" id="PTHR10010:SF46">
    <property type="entry name" value="SODIUM-DEPENDENT PHOSPHATE TRANSPORT PROTEIN 2B"/>
    <property type="match status" value="1"/>
</dbReference>
<feature type="transmembrane region" description="Helical" evidence="6">
    <location>
        <begin position="248"/>
        <end position="269"/>
    </location>
</feature>
<dbReference type="SUPFAM" id="SSF109755">
    <property type="entry name" value="PhoU-like"/>
    <property type="match status" value="1"/>
</dbReference>
<dbReference type="InterPro" id="IPR003841">
    <property type="entry name" value="Na/Pi_transpt"/>
</dbReference>
<comment type="caution">
    <text evidence="7">The sequence shown here is derived from an EMBL/GenBank/DDBJ whole genome shotgun (WGS) entry which is preliminary data.</text>
</comment>
<evidence type="ECO:0000313" key="7">
    <source>
        <dbReference type="EMBL" id="NLZ24543.1"/>
    </source>
</evidence>
<comment type="subcellular location">
    <subcellularLocation>
        <location evidence="1">Cell membrane</location>
        <topology evidence="1">Multi-pass membrane protein</topology>
    </subcellularLocation>
</comment>
<feature type="transmembrane region" description="Helical" evidence="6">
    <location>
        <begin position="105"/>
        <end position="128"/>
    </location>
</feature>
<evidence type="ECO:0000256" key="2">
    <source>
        <dbReference type="ARBA" id="ARBA00022475"/>
    </source>
</evidence>
<dbReference type="NCBIfam" id="NF037997">
    <property type="entry name" value="Na_Pi_symport"/>
    <property type="match status" value="1"/>
</dbReference>
<dbReference type="GO" id="GO:0005436">
    <property type="term" value="F:sodium:phosphate symporter activity"/>
    <property type="evidence" value="ECO:0007669"/>
    <property type="project" value="InterPro"/>
</dbReference>
<gene>
    <name evidence="7" type="ORF">GX888_02245</name>
</gene>
<dbReference type="Gene3D" id="1.20.58.220">
    <property type="entry name" value="Phosphate transport system protein phou homolog 2, domain 2"/>
    <property type="match status" value="1"/>
</dbReference>
<protein>
    <submittedName>
        <fullName evidence="7">Na/Pi cotransporter family protein</fullName>
    </submittedName>
</protein>
<evidence type="ECO:0000256" key="4">
    <source>
        <dbReference type="ARBA" id="ARBA00022989"/>
    </source>
</evidence>
<dbReference type="EMBL" id="JAAZIL010000054">
    <property type="protein sequence ID" value="NLZ24543.1"/>
    <property type="molecule type" value="Genomic_DNA"/>
</dbReference>
<feature type="transmembrane region" description="Helical" evidence="6">
    <location>
        <begin position="6"/>
        <end position="25"/>
    </location>
</feature>
<dbReference type="GO" id="GO:0005886">
    <property type="term" value="C:plasma membrane"/>
    <property type="evidence" value="ECO:0007669"/>
    <property type="project" value="UniProtKB-SubCell"/>
</dbReference>
<evidence type="ECO:0000313" key="8">
    <source>
        <dbReference type="Proteomes" id="UP000564033"/>
    </source>
</evidence>
<evidence type="ECO:0000256" key="1">
    <source>
        <dbReference type="ARBA" id="ARBA00004651"/>
    </source>
</evidence>
<accession>A0A847VDD6</accession>